<feature type="compositionally biased region" description="Pro residues" evidence="1">
    <location>
        <begin position="201"/>
        <end position="220"/>
    </location>
</feature>
<dbReference type="Proteomes" id="UP000663854">
    <property type="component" value="Unassembled WGS sequence"/>
</dbReference>
<evidence type="ECO:0000313" key="2">
    <source>
        <dbReference type="EMBL" id="CAF0823342.1"/>
    </source>
</evidence>
<dbReference type="EMBL" id="CAJNOL010000078">
    <property type="protein sequence ID" value="CAF0823342.1"/>
    <property type="molecule type" value="Genomic_DNA"/>
</dbReference>
<sequence>MDSSRSSLPSVDRANSTLFKRYLEEQHKSVIKSNNYQQLSRPINSTIQITHTHRQQQDTYTSKLNNNNNNNQTIIIKRKYSNGRKPSGDISKQRTSHTSRFMKRFQRQHKNRDTIINVQKRDGRPRFEFHEPSTTKQIRTNQENHCTCLALSDHNREEHHHHHHHHHSSPKKSLQVPRLSLNELFHSSSQHRRQSTQTVIVPPPSSSSPKPIRSPLPMLPPTIDKSTRSESISNLIYPIEQNSLPSPSIEPTSTINNETDTTLLLDPPTINLSDEYWPIINDLLQEISIEMSDKSSVDIHLEIEESLAQRIYECIVEQDDENENDTKSYSTTTNDSSALSTAQPPLNNVISHESNDLPSSPISTTTREPINNREKYFQPIREPLPPTSFNNLDRNRHSTPFNRISQQIQNDTRSPFAQSLFEPVNLLRTVATGDNDDFNFFPSSFSFENHQNLNTDFTLYQQQEHQSKGELSTISYHHSLPFLHHLLPPRTTPIDINISAFKPIEPANTRSTTSFALKRPQVINSSIGRNWFGQS</sequence>
<feature type="compositionally biased region" description="Polar residues" evidence="1">
    <location>
        <begin position="327"/>
        <end position="343"/>
    </location>
</feature>
<name>A0A813U8Y5_9BILA</name>
<evidence type="ECO:0000313" key="3">
    <source>
        <dbReference type="EMBL" id="CAF0825391.1"/>
    </source>
</evidence>
<evidence type="ECO:0000256" key="1">
    <source>
        <dbReference type="SAM" id="MobiDB-lite"/>
    </source>
</evidence>
<feature type="region of interest" description="Disordered" evidence="1">
    <location>
        <begin position="318"/>
        <end position="343"/>
    </location>
</feature>
<gene>
    <name evidence="2" type="ORF">JXQ802_LOCUS5318</name>
    <name evidence="3" type="ORF">PYM288_LOCUS5804</name>
</gene>
<dbReference type="Proteomes" id="UP000663870">
    <property type="component" value="Unassembled WGS sequence"/>
</dbReference>
<keyword evidence="4" id="KW-1185">Reference proteome</keyword>
<dbReference type="EMBL" id="CAJNOH010000061">
    <property type="protein sequence ID" value="CAF0825391.1"/>
    <property type="molecule type" value="Genomic_DNA"/>
</dbReference>
<feature type="region of interest" description="Disordered" evidence="1">
    <location>
        <begin position="187"/>
        <end position="225"/>
    </location>
</feature>
<accession>A0A813U8Y5</accession>
<protein>
    <submittedName>
        <fullName evidence="2">Uncharacterized protein</fullName>
    </submittedName>
</protein>
<reference evidence="2" key="1">
    <citation type="submission" date="2021-02" db="EMBL/GenBank/DDBJ databases">
        <authorList>
            <person name="Nowell W R."/>
        </authorList>
    </citation>
    <scope>NUCLEOTIDE SEQUENCE</scope>
</reference>
<proteinExistence type="predicted"/>
<comment type="caution">
    <text evidence="2">The sequence shown here is derived from an EMBL/GenBank/DDBJ whole genome shotgun (WGS) entry which is preliminary data.</text>
</comment>
<dbReference type="AlphaFoldDB" id="A0A813U8Y5"/>
<organism evidence="2 4">
    <name type="scientific">Rotaria sordida</name>
    <dbReference type="NCBI Taxonomy" id="392033"/>
    <lineage>
        <taxon>Eukaryota</taxon>
        <taxon>Metazoa</taxon>
        <taxon>Spiralia</taxon>
        <taxon>Gnathifera</taxon>
        <taxon>Rotifera</taxon>
        <taxon>Eurotatoria</taxon>
        <taxon>Bdelloidea</taxon>
        <taxon>Philodinida</taxon>
        <taxon>Philodinidae</taxon>
        <taxon>Rotaria</taxon>
    </lineage>
</organism>
<evidence type="ECO:0000313" key="4">
    <source>
        <dbReference type="Proteomes" id="UP000663870"/>
    </source>
</evidence>